<reference evidence="2 3" key="1">
    <citation type="journal article" date="2006" name="Science">
        <title>Phytophthora genome sequences uncover evolutionary origins and mechanisms of pathogenesis.</title>
        <authorList>
            <person name="Tyler B.M."/>
            <person name="Tripathy S."/>
            <person name="Zhang X."/>
            <person name="Dehal P."/>
            <person name="Jiang R.H."/>
            <person name="Aerts A."/>
            <person name="Arredondo F.D."/>
            <person name="Baxter L."/>
            <person name="Bensasson D."/>
            <person name="Beynon J.L."/>
            <person name="Chapman J."/>
            <person name="Damasceno C.M."/>
            <person name="Dorrance A.E."/>
            <person name="Dou D."/>
            <person name="Dickerman A.W."/>
            <person name="Dubchak I.L."/>
            <person name="Garbelotto M."/>
            <person name="Gijzen M."/>
            <person name="Gordon S.G."/>
            <person name="Govers F."/>
            <person name="Grunwald N.J."/>
            <person name="Huang W."/>
            <person name="Ivors K.L."/>
            <person name="Jones R.W."/>
            <person name="Kamoun S."/>
            <person name="Krampis K."/>
            <person name="Lamour K.H."/>
            <person name="Lee M.K."/>
            <person name="McDonald W.H."/>
            <person name="Medina M."/>
            <person name="Meijer H.J."/>
            <person name="Nordberg E.K."/>
            <person name="Maclean D.J."/>
            <person name="Ospina-Giraldo M.D."/>
            <person name="Morris P.F."/>
            <person name="Phuntumart V."/>
            <person name="Putnam N.H."/>
            <person name="Rash S."/>
            <person name="Rose J.K."/>
            <person name="Sakihama Y."/>
            <person name="Salamov A.A."/>
            <person name="Savidor A."/>
            <person name="Scheuring C.F."/>
            <person name="Smith B.M."/>
            <person name="Sobral B.W."/>
            <person name="Terry A."/>
            <person name="Torto-Alalibo T.A."/>
            <person name="Win J."/>
            <person name="Xu Z."/>
            <person name="Zhang H."/>
            <person name="Grigoriev I.V."/>
            <person name="Rokhsar D.S."/>
            <person name="Boore J.L."/>
        </authorList>
    </citation>
    <scope>NUCLEOTIDE SEQUENCE [LARGE SCALE GENOMIC DNA]</scope>
    <source>
        <strain evidence="2 3">P6497</strain>
    </source>
</reference>
<dbReference type="EMBL" id="JH159154">
    <property type="protein sequence ID" value="EGZ18622.1"/>
    <property type="molecule type" value="Genomic_DNA"/>
</dbReference>
<gene>
    <name evidence="2" type="ORF">PHYSODRAFT_332370</name>
</gene>
<dbReference type="InterPro" id="IPR052050">
    <property type="entry name" value="SecEffector_AnkRepeat"/>
</dbReference>
<dbReference type="PANTHER" id="PTHR46586">
    <property type="entry name" value="ANKYRIN REPEAT-CONTAINING PROTEIN"/>
    <property type="match status" value="1"/>
</dbReference>
<dbReference type="SUPFAM" id="SSF48403">
    <property type="entry name" value="Ankyrin repeat"/>
    <property type="match status" value="1"/>
</dbReference>
<dbReference type="GeneID" id="20646458"/>
<protein>
    <recommendedName>
        <fullName evidence="4">Ankyrin repeat-containing protein</fullName>
    </recommendedName>
</protein>
<sequence>MASPSQAPPAKRLCTTGAGDNASQRNSQRNPSLRSQIPHIKSEALTPEQAVIQALQSRDSQRLADLKTKFKGVIKNAFMFAAITGDLNTVRLLLRTELEEPERDLASPKLCRLLRKAVLPAASNGHLPVVEYLLHELQVEGEIDDDAAWSVFNEAAVKGHLGIVKFVAEYVEEEEFEHKSCEVMNSAIVGGHANVITFLLGCEMGDVFDIGDVFEEVIARGQDAVADEIYKDYSDTKDGQSLLARLAGAGRLKAVEHLVTHGHNEPDLIECGFMSAAMSRHDDVCKYLLRTGRVSTAGFDAVFLSVAGSGSIKGTMSLYNMRRPTQMGIEMAFQAAGSYEVAEFIFENEHVPEMAIIMAFKNAFSLESRINMPTKERESVARFLYSMECVPPEIVGEVFSYTSFDMIEFLEFGFDRQIFPPCAISDAFKNAAENGLTKILKCLLRKAGIPQAVKEESFVRAALNNHNAAVQLMGGDSDWPLSTLTEALKLTSNPTLKGFLRTKVQAARAG</sequence>
<dbReference type="AlphaFoldDB" id="G4ZGZ7"/>
<organism evidence="2 3">
    <name type="scientific">Phytophthora sojae (strain P6497)</name>
    <name type="common">Soybean stem and root rot agent</name>
    <name type="synonym">Phytophthora megasperma f. sp. glycines</name>
    <dbReference type="NCBI Taxonomy" id="1094619"/>
    <lineage>
        <taxon>Eukaryota</taxon>
        <taxon>Sar</taxon>
        <taxon>Stramenopiles</taxon>
        <taxon>Oomycota</taxon>
        <taxon>Peronosporomycetes</taxon>
        <taxon>Peronosporales</taxon>
        <taxon>Peronosporaceae</taxon>
        <taxon>Phytophthora</taxon>
    </lineage>
</organism>
<dbReference type="Proteomes" id="UP000002640">
    <property type="component" value="Unassembled WGS sequence"/>
</dbReference>
<name>G4ZGZ7_PHYSP</name>
<dbReference type="InterPro" id="IPR036770">
    <property type="entry name" value="Ankyrin_rpt-contain_sf"/>
</dbReference>
<evidence type="ECO:0008006" key="4">
    <source>
        <dbReference type="Google" id="ProtNLM"/>
    </source>
</evidence>
<dbReference type="PANTHER" id="PTHR46586:SF3">
    <property type="entry name" value="ANKYRIN REPEAT-CONTAINING PROTEIN"/>
    <property type="match status" value="1"/>
</dbReference>
<evidence type="ECO:0000256" key="1">
    <source>
        <dbReference type="SAM" id="MobiDB-lite"/>
    </source>
</evidence>
<keyword evidence="3" id="KW-1185">Reference proteome</keyword>
<accession>G4ZGZ7</accession>
<dbReference type="InParanoid" id="G4ZGZ7"/>
<dbReference type="RefSeq" id="XP_009527680.1">
    <property type="nucleotide sequence ID" value="XM_009529385.1"/>
</dbReference>
<evidence type="ECO:0000313" key="3">
    <source>
        <dbReference type="Proteomes" id="UP000002640"/>
    </source>
</evidence>
<dbReference type="SMR" id="G4ZGZ7"/>
<dbReference type="KEGG" id="psoj:PHYSODRAFT_332370"/>
<evidence type="ECO:0000313" key="2">
    <source>
        <dbReference type="EMBL" id="EGZ18622.1"/>
    </source>
</evidence>
<dbReference type="Gene3D" id="1.25.40.20">
    <property type="entry name" value="Ankyrin repeat-containing domain"/>
    <property type="match status" value="1"/>
</dbReference>
<feature type="compositionally biased region" description="Polar residues" evidence="1">
    <location>
        <begin position="21"/>
        <end position="34"/>
    </location>
</feature>
<proteinExistence type="predicted"/>
<feature type="region of interest" description="Disordered" evidence="1">
    <location>
        <begin position="1"/>
        <end position="34"/>
    </location>
</feature>